<dbReference type="InterPro" id="IPR031778">
    <property type="entry name" value="Sortilin_N"/>
</dbReference>
<dbReference type="InterPro" id="IPR015943">
    <property type="entry name" value="WD40/YVTN_repeat-like_dom_sf"/>
</dbReference>
<reference evidence="5 6" key="1">
    <citation type="submission" date="2019-04" db="EMBL/GenBank/DDBJ databases">
        <title>Lewinella litorea sp. nov., isolated from a marine sand.</title>
        <authorList>
            <person name="Yoon J.-H."/>
        </authorList>
    </citation>
    <scope>NUCLEOTIDE SEQUENCE [LARGE SCALE GENOMIC DNA]</scope>
    <source>
        <strain evidence="5 6">HSMS-39</strain>
    </source>
</reference>
<dbReference type="InterPro" id="IPR036278">
    <property type="entry name" value="Sialidase_sf"/>
</dbReference>
<dbReference type="Proteomes" id="UP000308528">
    <property type="component" value="Unassembled WGS sequence"/>
</dbReference>
<keyword evidence="2" id="KW-0175">Coiled coil</keyword>
<dbReference type="SUPFAM" id="SSF50939">
    <property type="entry name" value="Sialidases"/>
    <property type="match status" value="2"/>
</dbReference>
<feature type="signal peptide" evidence="3">
    <location>
        <begin position="1"/>
        <end position="21"/>
    </location>
</feature>
<evidence type="ECO:0000256" key="1">
    <source>
        <dbReference type="ARBA" id="ARBA00022737"/>
    </source>
</evidence>
<dbReference type="CDD" id="cd15482">
    <property type="entry name" value="Sialidase_non-viral"/>
    <property type="match status" value="1"/>
</dbReference>
<evidence type="ECO:0000259" key="4">
    <source>
        <dbReference type="Pfam" id="PF15902"/>
    </source>
</evidence>
<organism evidence="5 6">
    <name type="scientific">Neolewinella litorea</name>
    <dbReference type="NCBI Taxonomy" id="2562452"/>
    <lineage>
        <taxon>Bacteria</taxon>
        <taxon>Pseudomonadati</taxon>
        <taxon>Bacteroidota</taxon>
        <taxon>Saprospiria</taxon>
        <taxon>Saprospirales</taxon>
        <taxon>Lewinellaceae</taxon>
        <taxon>Neolewinella</taxon>
    </lineage>
</organism>
<comment type="caution">
    <text evidence="5">The sequence shown here is derived from an EMBL/GenBank/DDBJ whole genome shotgun (WGS) entry which is preliminary data.</text>
</comment>
<dbReference type="EMBL" id="SRSF01000007">
    <property type="protein sequence ID" value="THH37603.1"/>
    <property type="molecule type" value="Genomic_DNA"/>
</dbReference>
<proteinExistence type="predicted"/>
<keyword evidence="6" id="KW-1185">Reference proteome</keyword>
<name>A0A4V3XKN1_9BACT</name>
<evidence type="ECO:0000313" key="6">
    <source>
        <dbReference type="Proteomes" id="UP000308528"/>
    </source>
</evidence>
<feature type="chain" id="PRO_5020367793" evidence="3">
    <location>
        <begin position="22"/>
        <end position="1103"/>
    </location>
</feature>
<accession>A0A4V3XKN1</accession>
<dbReference type="Pfam" id="PF15902">
    <property type="entry name" value="Sortilin-Vps10"/>
    <property type="match status" value="1"/>
</dbReference>
<dbReference type="GO" id="GO:0010411">
    <property type="term" value="P:xyloglucan metabolic process"/>
    <property type="evidence" value="ECO:0007669"/>
    <property type="project" value="TreeGrafter"/>
</dbReference>
<evidence type="ECO:0000256" key="3">
    <source>
        <dbReference type="SAM" id="SignalP"/>
    </source>
</evidence>
<feature type="coiled-coil region" evidence="2">
    <location>
        <begin position="965"/>
        <end position="992"/>
    </location>
</feature>
<evidence type="ECO:0000313" key="5">
    <source>
        <dbReference type="EMBL" id="THH37603.1"/>
    </source>
</evidence>
<dbReference type="InterPro" id="IPR052025">
    <property type="entry name" value="Xyloglucanase_GH74"/>
</dbReference>
<feature type="domain" description="Sortilin N-terminal" evidence="4">
    <location>
        <begin position="139"/>
        <end position="262"/>
    </location>
</feature>
<keyword evidence="5" id="KW-0378">Hydrolase</keyword>
<sequence>MRHFFLLVCLLCLLSPHDATAQRKKKATPADTAKAETPIHLQSATYNALKWRSIGPAVTSGRIADFAVNPDNPNQYYVATASGGVWKTDNHGTTYEPIFDDQGSYSIGCVSLDPNNRQTVWVGTGENHNQRSVGYGDGVYKSEDGGKTWQHKGLKKSQHIANVIVDPTDSDVVWVAAYGPVWSNGGERGVYKSTNGGDTWERVKHVSDYTGCNDLRMDPRNPDVLYAAFHQRQRKVYTYLGGGPESGLYKTTDGGATWTQLKGGLPGGDIGRIGIDVSPVNPDVVYAVVEAPDGKGGIYRSDNAGVSWTKQNDYFSSGNYYQEITCDPVNVDRIFITDTYYQVSDDGGKTVRNLGELNKHIDNHAIWIDPADTDHLLVGCDGGIYETWDFAATWHFKPNLPVTQFYKVATDQSGPFYHVHGGTQDNLSLGGPNKNTSVNGIVNSDWYITSTGDGFETQVDPTDPNVIYAQAQYGSLRRFDRRSGEYLFIQPTEGADDKPLRWNWDAPLTISSHQPTRLYYGANKVFRTDDRGNSWRVISPDLSRSIDRNTLPVMDQVWSVDAVAKNTSTSIFGQTTTIAESALDENLLWVGTDDGLLHKTTDGGQTWQKFDNLPGVPEMSYVNQVIAGLHDRNVAYVAFNDHRYGDFKPYLLKTSDGGATWTSLSATLPERGSVYTIAEDHEDPNLLFAGTEFGAFFSNDGGQQWIELGGGLPTVAVRDIELQRQENDVVVATFGRGFYVLDDYTALRKLQPATFEQDAALMTTRDPWLYVERAPLGLRDKGHLGSSYFRSDNPAYGAGFTYYLKEKPKTLKEQRQEREREIMSRKASVYYPPVDSLRMEERQQDPYLLFTIRNEAGEVVRQLKRDASKGLHRFHWDLRYPSPDPVNNRYSPAPDVLFGSPSMGALVPPGNYTVTMSQFFDGTFRQLAEPQPFRVKYLDQATLPTEDWDEYDAFVRQIMDLSKAISAAGDIRRNLNQRLDALEKAALETTTSPEAALTTLHDLRERLADLTEALYGDRVRSNLQMETAPSVAGRVGALEYGMWNVTSDPTETYRESYRVAAAEFGPLLSDLKAIDADVRALEQQLEMQGAPYTPGRWPTWSGE</sequence>
<dbReference type="AlphaFoldDB" id="A0A4V3XKN1"/>
<keyword evidence="1" id="KW-0677">Repeat</keyword>
<protein>
    <submittedName>
        <fullName evidence="5">Glycosyl hydrolase</fullName>
    </submittedName>
</protein>
<dbReference type="GO" id="GO:0016787">
    <property type="term" value="F:hydrolase activity"/>
    <property type="evidence" value="ECO:0007669"/>
    <property type="project" value="UniProtKB-KW"/>
</dbReference>
<dbReference type="OrthoDB" id="9757809at2"/>
<dbReference type="Gene3D" id="2.60.40.4070">
    <property type="match status" value="1"/>
</dbReference>
<dbReference type="PANTHER" id="PTHR43739:SF5">
    <property type="entry name" value="EXO-ALPHA-SIALIDASE"/>
    <property type="match status" value="1"/>
</dbReference>
<dbReference type="PANTHER" id="PTHR43739">
    <property type="entry name" value="XYLOGLUCANASE (EUROFUNG)"/>
    <property type="match status" value="1"/>
</dbReference>
<dbReference type="Gene3D" id="2.130.10.10">
    <property type="entry name" value="YVTN repeat-like/Quinoprotein amine dehydrogenase"/>
    <property type="match status" value="5"/>
</dbReference>
<dbReference type="RefSeq" id="WP_136460068.1">
    <property type="nucleotide sequence ID" value="NZ_SRSF01000007.1"/>
</dbReference>
<keyword evidence="3" id="KW-0732">Signal</keyword>
<evidence type="ECO:0000256" key="2">
    <source>
        <dbReference type="SAM" id="Coils"/>
    </source>
</evidence>
<gene>
    <name evidence="5" type="ORF">E4021_14365</name>
</gene>